<dbReference type="Pfam" id="PF04892">
    <property type="entry name" value="VanZ"/>
    <property type="match status" value="1"/>
</dbReference>
<name>A0ABR7PAK6_9FIRM</name>
<evidence type="ECO:0000256" key="1">
    <source>
        <dbReference type="SAM" id="Phobius"/>
    </source>
</evidence>
<organism evidence="3 4">
    <name type="scientific">Blautia stercoris</name>
    <dbReference type="NCBI Taxonomy" id="871664"/>
    <lineage>
        <taxon>Bacteria</taxon>
        <taxon>Bacillati</taxon>
        <taxon>Bacillota</taxon>
        <taxon>Clostridia</taxon>
        <taxon>Lachnospirales</taxon>
        <taxon>Lachnospiraceae</taxon>
        <taxon>Blautia</taxon>
    </lineage>
</organism>
<keyword evidence="1" id="KW-0812">Transmembrane</keyword>
<keyword evidence="1" id="KW-1133">Transmembrane helix</keyword>
<keyword evidence="1" id="KW-0472">Membrane</keyword>
<gene>
    <name evidence="3" type="ORF">H8712_04505</name>
</gene>
<dbReference type="PIRSF" id="PIRSF019083">
    <property type="entry name" value="UCP019083_VanZ"/>
    <property type="match status" value="1"/>
</dbReference>
<dbReference type="NCBIfam" id="NF037970">
    <property type="entry name" value="vanZ_1"/>
    <property type="match status" value="1"/>
</dbReference>
<dbReference type="Proteomes" id="UP000661649">
    <property type="component" value="Unassembled WGS sequence"/>
</dbReference>
<evidence type="ECO:0000313" key="4">
    <source>
        <dbReference type="Proteomes" id="UP000661649"/>
    </source>
</evidence>
<accession>A0ABR7PAK6</accession>
<reference evidence="3 4" key="1">
    <citation type="submission" date="2020-08" db="EMBL/GenBank/DDBJ databases">
        <title>Genome public.</title>
        <authorList>
            <person name="Liu C."/>
            <person name="Sun Q."/>
        </authorList>
    </citation>
    <scope>NUCLEOTIDE SEQUENCE [LARGE SCALE GENOMIC DNA]</scope>
    <source>
        <strain evidence="3 4">3_YM_SP_D4_24.mj</strain>
    </source>
</reference>
<comment type="caution">
    <text evidence="3">The sequence shown here is derived from an EMBL/GenBank/DDBJ whole genome shotgun (WGS) entry which is preliminary data.</text>
</comment>
<evidence type="ECO:0000259" key="2">
    <source>
        <dbReference type="Pfam" id="PF04892"/>
    </source>
</evidence>
<dbReference type="EMBL" id="JACRTP010000001">
    <property type="protein sequence ID" value="MBC8627886.1"/>
    <property type="molecule type" value="Genomic_DNA"/>
</dbReference>
<sequence length="163" mass="18133">MKKFFILLLKPLSFIPALCMMYLIFSFSGQSGAQSGALSQKISREIVVVADKALDKNLDETRIQYYTDKLEFPVRKAAHMTEYFILALCVSLPLYVYGVRGIWLILLAGLISVGFACTDEFHQSFVDGRGPSKRDVGIDSIGAFIGILFIQITCHGFLHPSDS</sequence>
<evidence type="ECO:0000313" key="3">
    <source>
        <dbReference type="EMBL" id="MBC8627886.1"/>
    </source>
</evidence>
<feature type="domain" description="VanZ-like" evidence="2">
    <location>
        <begin position="15"/>
        <end position="151"/>
    </location>
</feature>
<feature type="transmembrane region" description="Helical" evidence="1">
    <location>
        <begin position="136"/>
        <end position="158"/>
    </location>
</feature>
<proteinExistence type="predicted"/>
<dbReference type="InterPro" id="IPR006976">
    <property type="entry name" value="VanZ-like"/>
</dbReference>
<dbReference type="InterPro" id="IPR016747">
    <property type="entry name" value="Phosphotransbutyrylase"/>
</dbReference>
<protein>
    <submittedName>
        <fullName evidence="3">VanZ family protein</fullName>
    </submittedName>
</protein>
<keyword evidence="4" id="KW-1185">Reference proteome</keyword>
<feature type="transmembrane region" description="Helical" evidence="1">
    <location>
        <begin position="83"/>
        <end position="116"/>
    </location>
</feature>
<dbReference type="RefSeq" id="WP_117455007.1">
    <property type="nucleotide sequence ID" value="NZ_JACRTP010000001.1"/>
</dbReference>